<name>A0ABV6U361_9ACTN</name>
<dbReference type="RefSeq" id="WP_394299822.1">
    <property type="nucleotide sequence ID" value="NZ_JBHMQT010000006.1"/>
</dbReference>
<proteinExistence type="predicted"/>
<protein>
    <submittedName>
        <fullName evidence="1">Uncharacterized protein</fullName>
    </submittedName>
</protein>
<accession>A0ABV6U361</accession>
<dbReference type="EMBL" id="JBHMQT010000006">
    <property type="protein sequence ID" value="MFC0861591.1"/>
    <property type="molecule type" value="Genomic_DNA"/>
</dbReference>
<gene>
    <name evidence="1" type="ORF">ACFHYQ_04685</name>
</gene>
<reference evidence="1 2" key="1">
    <citation type="submission" date="2024-09" db="EMBL/GenBank/DDBJ databases">
        <authorList>
            <person name="Sun Q."/>
            <person name="Mori K."/>
        </authorList>
    </citation>
    <scope>NUCLEOTIDE SEQUENCE [LARGE SCALE GENOMIC DNA]</scope>
    <source>
        <strain evidence="1 2">TBRC 1851</strain>
    </source>
</reference>
<sequence length="42" mass="4532">MLLLHRLAAHTSSLPDAGVVAFLDVDSMQRRTPVGTHRAHPG</sequence>
<dbReference type="Proteomes" id="UP001589870">
    <property type="component" value="Unassembled WGS sequence"/>
</dbReference>
<evidence type="ECO:0000313" key="1">
    <source>
        <dbReference type="EMBL" id="MFC0861591.1"/>
    </source>
</evidence>
<organism evidence="1 2">
    <name type="scientific">Sphaerimonospora cavernae</name>
    <dbReference type="NCBI Taxonomy" id="1740611"/>
    <lineage>
        <taxon>Bacteria</taxon>
        <taxon>Bacillati</taxon>
        <taxon>Actinomycetota</taxon>
        <taxon>Actinomycetes</taxon>
        <taxon>Streptosporangiales</taxon>
        <taxon>Streptosporangiaceae</taxon>
        <taxon>Sphaerimonospora</taxon>
    </lineage>
</organism>
<comment type="caution">
    <text evidence="1">The sequence shown here is derived from an EMBL/GenBank/DDBJ whole genome shotgun (WGS) entry which is preliminary data.</text>
</comment>
<evidence type="ECO:0000313" key="2">
    <source>
        <dbReference type="Proteomes" id="UP001589870"/>
    </source>
</evidence>
<keyword evidence="2" id="KW-1185">Reference proteome</keyword>